<dbReference type="PANTHER" id="PTHR33164">
    <property type="entry name" value="TRANSCRIPTIONAL REGULATOR, MARR FAMILY"/>
    <property type="match status" value="1"/>
</dbReference>
<evidence type="ECO:0000256" key="3">
    <source>
        <dbReference type="ARBA" id="ARBA00023163"/>
    </source>
</evidence>
<dbReference type="PANTHER" id="PTHR33164:SF43">
    <property type="entry name" value="HTH-TYPE TRANSCRIPTIONAL REPRESSOR YETL"/>
    <property type="match status" value="1"/>
</dbReference>
<evidence type="ECO:0000313" key="6">
    <source>
        <dbReference type="Proteomes" id="UP001365405"/>
    </source>
</evidence>
<organism evidence="5 6">
    <name type="scientific">Pseudaquabacterium inlustre</name>
    <dbReference type="NCBI Taxonomy" id="2984192"/>
    <lineage>
        <taxon>Bacteria</taxon>
        <taxon>Pseudomonadati</taxon>
        <taxon>Pseudomonadota</taxon>
        <taxon>Betaproteobacteria</taxon>
        <taxon>Burkholderiales</taxon>
        <taxon>Sphaerotilaceae</taxon>
        <taxon>Pseudaquabacterium</taxon>
    </lineage>
</organism>
<feature type="domain" description="HTH marR-type" evidence="4">
    <location>
        <begin position="16"/>
        <end position="147"/>
    </location>
</feature>
<evidence type="ECO:0000256" key="1">
    <source>
        <dbReference type="ARBA" id="ARBA00023015"/>
    </source>
</evidence>
<dbReference type="InterPro" id="IPR023187">
    <property type="entry name" value="Tscrpt_reg_MarR-type_CS"/>
</dbReference>
<dbReference type="InterPro" id="IPR039422">
    <property type="entry name" value="MarR/SlyA-like"/>
</dbReference>
<gene>
    <name evidence="5" type="ORF">AACH10_11285</name>
</gene>
<keyword evidence="6" id="KW-1185">Reference proteome</keyword>
<name>A0ABU9CK24_9BURK</name>
<dbReference type="PROSITE" id="PS50995">
    <property type="entry name" value="HTH_MARR_2"/>
    <property type="match status" value="1"/>
</dbReference>
<keyword evidence="3" id="KW-0804">Transcription</keyword>
<evidence type="ECO:0000256" key="2">
    <source>
        <dbReference type="ARBA" id="ARBA00023125"/>
    </source>
</evidence>
<keyword evidence="2" id="KW-0238">DNA-binding</keyword>
<dbReference type="RefSeq" id="WP_341410513.1">
    <property type="nucleotide sequence ID" value="NZ_JBBUTH010000005.1"/>
</dbReference>
<dbReference type="Pfam" id="PF12802">
    <property type="entry name" value="MarR_2"/>
    <property type="match status" value="1"/>
</dbReference>
<dbReference type="InterPro" id="IPR036388">
    <property type="entry name" value="WH-like_DNA-bd_sf"/>
</dbReference>
<dbReference type="SMART" id="SM00347">
    <property type="entry name" value="HTH_MARR"/>
    <property type="match status" value="1"/>
</dbReference>
<dbReference type="Proteomes" id="UP001365405">
    <property type="component" value="Unassembled WGS sequence"/>
</dbReference>
<keyword evidence="1" id="KW-0805">Transcription regulation</keyword>
<dbReference type="InterPro" id="IPR036390">
    <property type="entry name" value="WH_DNA-bd_sf"/>
</dbReference>
<evidence type="ECO:0000313" key="5">
    <source>
        <dbReference type="EMBL" id="MEK8050820.1"/>
    </source>
</evidence>
<evidence type="ECO:0000259" key="4">
    <source>
        <dbReference type="PROSITE" id="PS50995"/>
    </source>
</evidence>
<dbReference type="SUPFAM" id="SSF46785">
    <property type="entry name" value="Winged helix' DNA-binding domain"/>
    <property type="match status" value="1"/>
</dbReference>
<proteinExistence type="predicted"/>
<accession>A0ABU9CK24</accession>
<protein>
    <submittedName>
        <fullName evidence="5">MarR family transcriptional regulator</fullName>
    </submittedName>
</protein>
<reference evidence="5 6" key="1">
    <citation type="submission" date="2024-04" db="EMBL/GenBank/DDBJ databases">
        <title>Novel species of the genus Ideonella isolated from streams.</title>
        <authorList>
            <person name="Lu H."/>
        </authorList>
    </citation>
    <scope>NUCLEOTIDE SEQUENCE [LARGE SCALE GENOMIC DNA]</scope>
    <source>
        <strain evidence="5 6">DXS22W</strain>
    </source>
</reference>
<dbReference type="InterPro" id="IPR000835">
    <property type="entry name" value="HTH_MarR-typ"/>
</dbReference>
<dbReference type="EMBL" id="JBBUTH010000005">
    <property type="protein sequence ID" value="MEK8050820.1"/>
    <property type="molecule type" value="Genomic_DNA"/>
</dbReference>
<comment type="caution">
    <text evidence="5">The sequence shown here is derived from an EMBL/GenBank/DDBJ whole genome shotgun (WGS) entry which is preliminary data.</text>
</comment>
<dbReference type="PROSITE" id="PS01117">
    <property type="entry name" value="HTH_MARR_1"/>
    <property type="match status" value="1"/>
</dbReference>
<dbReference type="Gene3D" id="1.10.10.10">
    <property type="entry name" value="Winged helix-like DNA-binding domain superfamily/Winged helix DNA-binding domain"/>
    <property type="match status" value="1"/>
</dbReference>
<sequence length="152" mass="16353">MPPDETLAAPSPAECADAVLDVVPAVMDAVRDAMRRHADAHFSVPQFRCLNFIHRQPGCAVGAVAAFLGVTMPTASAMVDRLVRAGAVRTETAPDDRRRTQLHITPEGRAQLRQIRRAAHADLSRALARHCAADLQALQQGLAVLQRSFSAA</sequence>